<dbReference type="InterPro" id="IPR001789">
    <property type="entry name" value="Sig_transdc_resp-reg_receiver"/>
</dbReference>
<dbReference type="Gene3D" id="2.40.50.1020">
    <property type="entry name" value="LytTr DNA-binding domain"/>
    <property type="match status" value="1"/>
</dbReference>
<proteinExistence type="predicted"/>
<dbReference type="PANTHER" id="PTHR37299">
    <property type="entry name" value="TRANSCRIPTIONAL REGULATOR-RELATED"/>
    <property type="match status" value="1"/>
</dbReference>
<dbReference type="RefSeq" id="WP_068150906.1">
    <property type="nucleotide sequence ID" value="NZ_JBHSCR010000001.1"/>
</dbReference>
<evidence type="ECO:0000259" key="2">
    <source>
        <dbReference type="PROSITE" id="PS50110"/>
    </source>
</evidence>
<accession>A0ABV8U5G1</accession>
<sequence>MPYRILIVEDEPLVARRLQRLSTEILGDRLAACALATSVEEADQQLAGMDADVILLDLNLAGEDGFDLLKRFTAKAAHTIIVSAQTDRALEAFEYGVLDFVPKPFTRARLSKAFTRLWDSTPDRPAQPRQLSFETRGGFEVVELQDILYFKAADKYSEALLATGDTRFHDKSLNRLEHILASAFVRTHKSYLVHRTAILDIKSLEGSRYALHLSNGTELPVGRTRIDHVRQLLEARLEA</sequence>
<keyword evidence="5" id="KW-1185">Reference proteome</keyword>
<dbReference type="InterPro" id="IPR046947">
    <property type="entry name" value="LytR-like"/>
</dbReference>
<gene>
    <name evidence="4" type="ORF">ACFO5Q_00995</name>
</gene>
<comment type="caution">
    <text evidence="4">The sequence shown here is derived from an EMBL/GenBank/DDBJ whole genome shotgun (WGS) entry which is preliminary data.</text>
</comment>
<dbReference type="CDD" id="cd00156">
    <property type="entry name" value="REC"/>
    <property type="match status" value="1"/>
</dbReference>
<evidence type="ECO:0000313" key="4">
    <source>
        <dbReference type="EMBL" id="MFC4346419.1"/>
    </source>
</evidence>
<protein>
    <submittedName>
        <fullName evidence="4">LytR/AlgR family response regulator transcription factor</fullName>
    </submittedName>
</protein>
<dbReference type="InterPro" id="IPR011006">
    <property type="entry name" value="CheY-like_superfamily"/>
</dbReference>
<dbReference type="PANTHER" id="PTHR37299:SF1">
    <property type="entry name" value="STAGE 0 SPORULATION PROTEIN A HOMOLOG"/>
    <property type="match status" value="1"/>
</dbReference>
<keyword evidence="1" id="KW-0597">Phosphoprotein</keyword>
<dbReference type="SUPFAM" id="SSF52172">
    <property type="entry name" value="CheY-like"/>
    <property type="match status" value="1"/>
</dbReference>
<dbReference type="Gene3D" id="3.40.50.2300">
    <property type="match status" value="1"/>
</dbReference>
<name>A0ABV8U5G1_9PROT</name>
<evidence type="ECO:0000256" key="1">
    <source>
        <dbReference type="PROSITE-ProRule" id="PRU00169"/>
    </source>
</evidence>
<dbReference type="Pfam" id="PF04397">
    <property type="entry name" value="LytTR"/>
    <property type="match status" value="1"/>
</dbReference>
<feature type="domain" description="HTH LytTR-type" evidence="3">
    <location>
        <begin position="131"/>
        <end position="235"/>
    </location>
</feature>
<dbReference type="EMBL" id="JBHSCR010000001">
    <property type="protein sequence ID" value="MFC4346419.1"/>
    <property type="molecule type" value="Genomic_DNA"/>
</dbReference>
<dbReference type="Proteomes" id="UP001595776">
    <property type="component" value="Unassembled WGS sequence"/>
</dbReference>
<feature type="domain" description="Response regulatory" evidence="2">
    <location>
        <begin position="4"/>
        <end position="118"/>
    </location>
</feature>
<dbReference type="Pfam" id="PF00072">
    <property type="entry name" value="Response_reg"/>
    <property type="match status" value="1"/>
</dbReference>
<dbReference type="SMART" id="SM00448">
    <property type="entry name" value="REC"/>
    <property type="match status" value="1"/>
</dbReference>
<reference evidence="5" key="1">
    <citation type="journal article" date="2019" name="Int. J. Syst. Evol. Microbiol.">
        <title>The Global Catalogue of Microorganisms (GCM) 10K type strain sequencing project: providing services to taxonomists for standard genome sequencing and annotation.</title>
        <authorList>
            <consortium name="The Broad Institute Genomics Platform"/>
            <consortium name="The Broad Institute Genome Sequencing Center for Infectious Disease"/>
            <person name="Wu L."/>
            <person name="Ma J."/>
        </authorList>
    </citation>
    <scope>NUCLEOTIDE SEQUENCE [LARGE SCALE GENOMIC DNA]</scope>
    <source>
        <strain evidence="5">CGMCC 1.15304</strain>
    </source>
</reference>
<dbReference type="PROSITE" id="PS50930">
    <property type="entry name" value="HTH_LYTTR"/>
    <property type="match status" value="1"/>
</dbReference>
<feature type="modified residue" description="4-aspartylphosphate" evidence="1">
    <location>
        <position position="57"/>
    </location>
</feature>
<dbReference type="PROSITE" id="PS50110">
    <property type="entry name" value="RESPONSE_REGULATORY"/>
    <property type="match status" value="1"/>
</dbReference>
<dbReference type="SMART" id="SM00850">
    <property type="entry name" value="LytTR"/>
    <property type="match status" value="1"/>
</dbReference>
<organism evidence="4 5">
    <name type="scientific">Kordiimonas lipolytica</name>
    <dbReference type="NCBI Taxonomy" id="1662421"/>
    <lineage>
        <taxon>Bacteria</taxon>
        <taxon>Pseudomonadati</taxon>
        <taxon>Pseudomonadota</taxon>
        <taxon>Alphaproteobacteria</taxon>
        <taxon>Kordiimonadales</taxon>
        <taxon>Kordiimonadaceae</taxon>
        <taxon>Kordiimonas</taxon>
    </lineage>
</organism>
<dbReference type="InterPro" id="IPR007492">
    <property type="entry name" value="LytTR_DNA-bd_dom"/>
</dbReference>
<evidence type="ECO:0000313" key="5">
    <source>
        <dbReference type="Proteomes" id="UP001595776"/>
    </source>
</evidence>
<evidence type="ECO:0000259" key="3">
    <source>
        <dbReference type="PROSITE" id="PS50930"/>
    </source>
</evidence>